<reference evidence="12" key="1">
    <citation type="submission" date="2020-08" db="EMBL/GenBank/DDBJ databases">
        <title>Genome public.</title>
        <authorList>
            <person name="Liu C."/>
            <person name="Sun Q."/>
        </authorList>
    </citation>
    <scope>NUCLEOTIDE SEQUENCE</scope>
    <source>
        <strain evidence="12">NSJ-24</strain>
    </source>
</reference>
<evidence type="ECO:0000256" key="7">
    <source>
        <dbReference type="ARBA" id="ARBA00024867"/>
    </source>
</evidence>
<dbReference type="Pfam" id="PF00486">
    <property type="entry name" value="Trans_reg_C"/>
    <property type="match status" value="1"/>
</dbReference>
<feature type="domain" description="Response regulatory" evidence="10">
    <location>
        <begin position="3"/>
        <end position="116"/>
    </location>
</feature>
<accession>A0A926IA49</accession>
<evidence type="ECO:0000256" key="3">
    <source>
        <dbReference type="ARBA" id="ARBA00023012"/>
    </source>
</evidence>
<keyword evidence="6" id="KW-0804">Transcription</keyword>
<dbReference type="InterPro" id="IPR039420">
    <property type="entry name" value="WalR-like"/>
</dbReference>
<keyword evidence="3" id="KW-0902">Two-component regulatory system</keyword>
<dbReference type="GO" id="GO:0032993">
    <property type="term" value="C:protein-DNA complex"/>
    <property type="evidence" value="ECO:0007669"/>
    <property type="project" value="TreeGrafter"/>
</dbReference>
<dbReference type="InterPro" id="IPR036388">
    <property type="entry name" value="WH-like_DNA-bd_sf"/>
</dbReference>
<evidence type="ECO:0000256" key="5">
    <source>
        <dbReference type="ARBA" id="ARBA00023125"/>
    </source>
</evidence>
<dbReference type="InterPro" id="IPR001867">
    <property type="entry name" value="OmpR/PhoB-type_DNA-bd"/>
</dbReference>
<dbReference type="GO" id="GO:0000976">
    <property type="term" value="F:transcription cis-regulatory region binding"/>
    <property type="evidence" value="ECO:0007669"/>
    <property type="project" value="TreeGrafter"/>
</dbReference>
<evidence type="ECO:0000256" key="6">
    <source>
        <dbReference type="ARBA" id="ARBA00023163"/>
    </source>
</evidence>
<feature type="modified residue" description="4-aspartylphosphate" evidence="8">
    <location>
        <position position="52"/>
    </location>
</feature>
<dbReference type="AlphaFoldDB" id="A0A926IA49"/>
<dbReference type="Gene3D" id="6.10.250.690">
    <property type="match status" value="1"/>
</dbReference>
<evidence type="ECO:0000259" key="10">
    <source>
        <dbReference type="PROSITE" id="PS50110"/>
    </source>
</evidence>
<evidence type="ECO:0000256" key="9">
    <source>
        <dbReference type="PROSITE-ProRule" id="PRU01091"/>
    </source>
</evidence>
<gene>
    <name evidence="12" type="ORF">H8692_08080</name>
</gene>
<keyword evidence="13" id="KW-1185">Reference proteome</keyword>
<proteinExistence type="predicted"/>
<dbReference type="Pfam" id="PF00072">
    <property type="entry name" value="Response_reg"/>
    <property type="match status" value="1"/>
</dbReference>
<evidence type="ECO:0000256" key="8">
    <source>
        <dbReference type="PROSITE-ProRule" id="PRU00169"/>
    </source>
</evidence>
<dbReference type="Gene3D" id="3.40.50.2300">
    <property type="match status" value="1"/>
</dbReference>
<dbReference type="CDD" id="cd00383">
    <property type="entry name" value="trans_reg_C"/>
    <property type="match status" value="1"/>
</dbReference>
<protein>
    <recommendedName>
        <fullName evidence="1">Stage 0 sporulation protein A homolog</fullName>
    </recommendedName>
</protein>
<dbReference type="FunFam" id="3.40.50.2300:FF:000001">
    <property type="entry name" value="DNA-binding response regulator PhoB"/>
    <property type="match status" value="1"/>
</dbReference>
<dbReference type="SUPFAM" id="SSF52172">
    <property type="entry name" value="CheY-like"/>
    <property type="match status" value="1"/>
</dbReference>
<feature type="domain" description="OmpR/PhoB-type" evidence="11">
    <location>
        <begin position="129"/>
        <end position="227"/>
    </location>
</feature>
<evidence type="ECO:0000256" key="1">
    <source>
        <dbReference type="ARBA" id="ARBA00018672"/>
    </source>
</evidence>
<keyword evidence="5 9" id="KW-0238">DNA-binding</keyword>
<dbReference type="InterPro" id="IPR016032">
    <property type="entry name" value="Sig_transdc_resp-reg_C-effctor"/>
</dbReference>
<dbReference type="PANTHER" id="PTHR48111:SF2">
    <property type="entry name" value="RESPONSE REGULATOR SAER"/>
    <property type="match status" value="1"/>
</dbReference>
<dbReference type="CDD" id="cd17574">
    <property type="entry name" value="REC_OmpR"/>
    <property type="match status" value="1"/>
</dbReference>
<name>A0A926IA49_9FIRM</name>
<dbReference type="EMBL" id="JACRTA010000003">
    <property type="protein sequence ID" value="MBC8568712.1"/>
    <property type="molecule type" value="Genomic_DNA"/>
</dbReference>
<evidence type="ECO:0000313" key="12">
    <source>
        <dbReference type="EMBL" id="MBC8568712.1"/>
    </source>
</evidence>
<dbReference type="Proteomes" id="UP000610862">
    <property type="component" value="Unassembled WGS sequence"/>
</dbReference>
<evidence type="ECO:0000259" key="11">
    <source>
        <dbReference type="PROSITE" id="PS51755"/>
    </source>
</evidence>
<dbReference type="Gene3D" id="1.10.10.10">
    <property type="entry name" value="Winged helix-like DNA-binding domain superfamily/Winged helix DNA-binding domain"/>
    <property type="match status" value="1"/>
</dbReference>
<dbReference type="InterPro" id="IPR001789">
    <property type="entry name" value="Sig_transdc_resp-reg_receiver"/>
</dbReference>
<keyword evidence="2 8" id="KW-0597">Phosphoprotein</keyword>
<feature type="DNA-binding region" description="OmpR/PhoB-type" evidence="9">
    <location>
        <begin position="129"/>
        <end position="227"/>
    </location>
</feature>
<dbReference type="RefSeq" id="WP_177268585.1">
    <property type="nucleotide sequence ID" value="NZ_JACRTA010000003.1"/>
</dbReference>
<sequence length="227" mass="25884">MYNILICDDEKDIVAALKIYLSGNDYNLYEAYDGREALAIIEENDIHLVLLDIMMPEIDGIQVLTTLRKDCNMPVIFLTAKGEDTDKILGLNIGADDYVTKPFNPVELLARVKSQLRRYMELGAAPMKKSTLKIGDIELDDESKEVVFMGNAVRLTPKEYGILRLLMENRGKVFAPKEIYRAVWEEDSFGAEGTVAVHIRHIREKLEINPDQPRHIKVVWGQGYKIE</sequence>
<dbReference type="GO" id="GO:0000156">
    <property type="term" value="F:phosphorelay response regulator activity"/>
    <property type="evidence" value="ECO:0007669"/>
    <property type="project" value="TreeGrafter"/>
</dbReference>
<evidence type="ECO:0000313" key="13">
    <source>
        <dbReference type="Proteomes" id="UP000610862"/>
    </source>
</evidence>
<evidence type="ECO:0000256" key="4">
    <source>
        <dbReference type="ARBA" id="ARBA00023015"/>
    </source>
</evidence>
<dbReference type="GO" id="GO:0005829">
    <property type="term" value="C:cytosol"/>
    <property type="evidence" value="ECO:0007669"/>
    <property type="project" value="TreeGrafter"/>
</dbReference>
<dbReference type="PROSITE" id="PS51755">
    <property type="entry name" value="OMPR_PHOB"/>
    <property type="match status" value="1"/>
</dbReference>
<comment type="caution">
    <text evidence="12">The sequence shown here is derived from an EMBL/GenBank/DDBJ whole genome shotgun (WGS) entry which is preliminary data.</text>
</comment>
<dbReference type="SUPFAM" id="SSF46894">
    <property type="entry name" value="C-terminal effector domain of the bipartite response regulators"/>
    <property type="match status" value="1"/>
</dbReference>
<dbReference type="PANTHER" id="PTHR48111">
    <property type="entry name" value="REGULATOR OF RPOS"/>
    <property type="match status" value="1"/>
</dbReference>
<evidence type="ECO:0000256" key="2">
    <source>
        <dbReference type="ARBA" id="ARBA00022553"/>
    </source>
</evidence>
<dbReference type="PROSITE" id="PS50110">
    <property type="entry name" value="RESPONSE_REGULATORY"/>
    <property type="match status" value="1"/>
</dbReference>
<keyword evidence="4" id="KW-0805">Transcription regulation</keyword>
<dbReference type="FunFam" id="1.10.10.10:FF:000018">
    <property type="entry name" value="DNA-binding response regulator ResD"/>
    <property type="match status" value="1"/>
</dbReference>
<dbReference type="SMART" id="SM00448">
    <property type="entry name" value="REC"/>
    <property type="match status" value="1"/>
</dbReference>
<dbReference type="SMART" id="SM00862">
    <property type="entry name" value="Trans_reg_C"/>
    <property type="match status" value="1"/>
</dbReference>
<dbReference type="GO" id="GO:0006355">
    <property type="term" value="P:regulation of DNA-templated transcription"/>
    <property type="evidence" value="ECO:0007669"/>
    <property type="project" value="InterPro"/>
</dbReference>
<comment type="function">
    <text evidence="7">May play the central regulatory role in sporulation. It may be an element of the effector pathway responsible for the activation of sporulation genes in response to nutritional stress. Spo0A may act in concert with spo0H (a sigma factor) to control the expression of some genes that are critical to the sporulation process.</text>
</comment>
<organism evidence="12 13">
    <name type="scientific">Lentihominibacter hominis</name>
    <dbReference type="NCBI Taxonomy" id="2763645"/>
    <lineage>
        <taxon>Bacteria</taxon>
        <taxon>Bacillati</taxon>
        <taxon>Bacillota</taxon>
        <taxon>Clostridia</taxon>
        <taxon>Peptostreptococcales</taxon>
        <taxon>Anaerovoracaceae</taxon>
        <taxon>Lentihominibacter</taxon>
    </lineage>
</organism>
<dbReference type="InterPro" id="IPR011006">
    <property type="entry name" value="CheY-like_superfamily"/>
</dbReference>